<dbReference type="GO" id="GO:0044780">
    <property type="term" value="P:bacterial-type flagellum assembly"/>
    <property type="evidence" value="ECO:0007669"/>
    <property type="project" value="InterPro"/>
</dbReference>
<organism evidence="9 10">
    <name type="scientific">Thalassococcus profundi</name>
    <dbReference type="NCBI Taxonomy" id="2282382"/>
    <lineage>
        <taxon>Bacteria</taxon>
        <taxon>Pseudomonadati</taxon>
        <taxon>Pseudomonadota</taxon>
        <taxon>Alphaproteobacteria</taxon>
        <taxon>Rhodobacterales</taxon>
        <taxon>Roseobacteraceae</taxon>
        <taxon>Thalassococcus</taxon>
    </lineage>
</organism>
<accession>A0A369TZ22</accession>
<dbReference type="Pfam" id="PF22638">
    <property type="entry name" value="FlgK_D1"/>
    <property type="match status" value="1"/>
</dbReference>
<evidence type="ECO:0000256" key="5">
    <source>
        <dbReference type="ARBA" id="ARBA00022525"/>
    </source>
</evidence>
<keyword evidence="9" id="KW-0966">Cell projection</keyword>
<dbReference type="SUPFAM" id="SSF64518">
    <property type="entry name" value="Phase 1 flagellin"/>
    <property type="match status" value="1"/>
</dbReference>
<feature type="domain" description="Flagellar hook-associated protein FlgK helical" evidence="8">
    <location>
        <begin position="91"/>
        <end position="310"/>
    </location>
</feature>
<proteinExistence type="inferred from homology"/>
<reference evidence="9 10" key="1">
    <citation type="submission" date="2018-07" db="EMBL/GenBank/DDBJ databases">
        <title>Thalassococcus profundi sp. nov., a marine bacterium isolated from deep seawater of Okinawa Trough.</title>
        <authorList>
            <person name="Yu M."/>
        </authorList>
    </citation>
    <scope>NUCLEOTIDE SEQUENCE [LARGE SCALE GENOMIC DNA]</scope>
    <source>
        <strain evidence="9 10">WRAS1</strain>
    </source>
</reference>
<gene>
    <name evidence="9" type="ORF">DU478_01735</name>
</gene>
<protein>
    <recommendedName>
        <fullName evidence="4">Flagellar hook-associated protein 1</fullName>
    </recommendedName>
</protein>
<keyword evidence="9" id="KW-0282">Flagellum</keyword>
<dbReference type="InterPro" id="IPR010930">
    <property type="entry name" value="Flg_bb/hook_C_dom"/>
</dbReference>
<dbReference type="RefSeq" id="WP_114509196.1">
    <property type="nucleotide sequence ID" value="NZ_QPMK01000001.1"/>
</dbReference>
<evidence type="ECO:0000259" key="8">
    <source>
        <dbReference type="Pfam" id="PF22638"/>
    </source>
</evidence>
<comment type="subcellular location">
    <subcellularLocation>
        <location evidence="1">Bacterial flagellum</location>
    </subcellularLocation>
    <subcellularLocation>
        <location evidence="2">Secreted</location>
    </subcellularLocation>
</comment>
<dbReference type="PANTHER" id="PTHR30033:SF2">
    <property type="entry name" value="FLAGELLAR HOOK PROTEIN"/>
    <property type="match status" value="1"/>
</dbReference>
<sequence length="482" mass="49716">MSLTGALSNALSGLTANTRAAGIVSANISNALTEGYGRRSLEISPNRIGTHGGVWVDGVIRHGDPAILSDRRLADAGLGLADALQSHAARTERLLGPGDDPSSLTGRITALENALVTAASNPASDQRLAAVSRSAGAIATKLNALSGAVQEARSDADRTITRQVGTINQALADVAQLNDQIERAVRLGRDASTLMDTRQRAVDEIASLVPLRSVARDNGVVALFSTGGTVLLDGSPVTLDYTPNAIIAPHMTQDNGLLSGITIRGRAVDTSPDGPLAGGALAAQFQIRDEETVILQAQLDGLARDLIERFGAGGPDMTVTAGQPGLFTDGGLDFAPADEVGLSGRIALNALVDADSGTPALLRDGLYAATPGDVGDARLLQGHFDRLGAALPAASAALGTTARSVVGHGAELGSIAASRRVRADTELSFAQSQTLALKELELSQGVDTDRELQLLLQIEQNYAANARVMSVVDDMMQAILAI</sequence>
<dbReference type="AlphaFoldDB" id="A0A369TZ22"/>
<evidence type="ECO:0000256" key="6">
    <source>
        <dbReference type="ARBA" id="ARBA00023143"/>
    </source>
</evidence>
<dbReference type="PANTHER" id="PTHR30033">
    <property type="entry name" value="FLAGELLAR HOOK-ASSOCIATED PROTEIN 1"/>
    <property type="match status" value="1"/>
</dbReference>
<keyword evidence="5" id="KW-0964">Secreted</keyword>
<comment type="similarity">
    <text evidence="3">Belongs to the flagella basal body rod proteins family.</text>
</comment>
<dbReference type="InterPro" id="IPR053927">
    <property type="entry name" value="FlgK_helical"/>
</dbReference>
<evidence type="ECO:0000259" key="7">
    <source>
        <dbReference type="Pfam" id="PF06429"/>
    </source>
</evidence>
<evidence type="ECO:0000256" key="1">
    <source>
        <dbReference type="ARBA" id="ARBA00004365"/>
    </source>
</evidence>
<name>A0A369TZ22_9RHOB</name>
<dbReference type="OrthoDB" id="7181295at2"/>
<keyword evidence="6" id="KW-0975">Bacterial flagellum</keyword>
<evidence type="ECO:0000313" key="10">
    <source>
        <dbReference type="Proteomes" id="UP000253977"/>
    </source>
</evidence>
<evidence type="ECO:0000313" key="9">
    <source>
        <dbReference type="EMBL" id="RDD68216.1"/>
    </source>
</evidence>
<dbReference type="Proteomes" id="UP000253977">
    <property type="component" value="Unassembled WGS sequence"/>
</dbReference>
<dbReference type="GO" id="GO:0005198">
    <property type="term" value="F:structural molecule activity"/>
    <property type="evidence" value="ECO:0007669"/>
    <property type="project" value="InterPro"/>
</dbReference>
<keyword evidence="10" id="KW-1185">Reference proteome</keyword>
<dbReference type="GO" id="GO:0005576">
    <property type="term" value="C:extracellular region"/>
    <property type="evidence" value="ECO:0007669"/>
    <property type="project" value="UniProtKB-SubCell"/>
</dbReference>
<evidence type="ECO:0000256" key="3">
    <source>
        <dbReference type="ARBA" id="ARBA00009677"/>
    </source>
</evidence>
<evidence type="ECO:0000256" key="4">
    <source>
        <dbReference type="ARBA" id="ARBA00016244"/>
    </source>
</evidence>
<evidence type="ECO:0000256" key="2">
    <source>
        <dbReference type="ARBA" id="ARBA00004613"/>
    </source>
</evidence>
<dbReference type="GO" id="GO:0009424">
    <property type="term" value="C:bacterial-type flagellum hook"/>
    <property type="evidence" value="ECO:0007669"/>
    <property type="project" value="InterPro"/>
</dbReference>
<dbReference type="EMBL" id="QPMK01000001">
    <property type="protein sequence ID" value="RDD68216.1"/>
    <property type="molecule type" value="Genomic_DNA"/>
</dbReference>
<dbReference type="Pfam" id="PF06429">
    <property type="entry name" value="Flg_bbr_C"/>
    <property type="match status" value="1"/>
</dbReference>
<feature type="domain" description="Flagellar basal-body/hook protein C-terminal" evidence="7">
    <location>
        <begin position="445"/>
        <end position="481"/>
    </location>
</feature>
<comment type="caution">
    <text evidence="9">The sequence shown here is derived from an EMBL/GenBank/DDBJ whole genome shotgun (WGS) entry which is preliminary data.</text>
</comment>
<keyword evidence="9" id="KW-0969">Cilium</keyword>
<dbReference type="NCBIfam" id="TIGR02492">
    <property type="entry name" value="flgK_ends"/>
    <property type="match status" value="1"/>
</dbReference>
<dbReference type="InterPro" id="IPR002371">
    <property type="entry name" value="FlgK"/>
</dbReference>